<feature type="domain" description="DUF7373" evidence="1">
    <location>
        <begin position="69"/>
        <end position="269"/>
    </location>
</feature>
<accession>H6R0T6</accession>
<dbReference type="HOGENOM" id="CLU_054533_1_0_11"/>
<protein>
    <submittedName>
        <fullName evidence="3">Uncharacterized protein</fullName>
    </submittedName>
</protein>
<gene>
    <name evidence="3" type="ordered locus">NOCYR_0899</name>
</gene>
<dbReference type="Pfam" id="PF24092">
    <property type="entry name" value="DUF7373_C"/>
    <property type="match status" value="1"/>
</dbReference>
<feature type="domain" description="DUF7373" evidence="2">
    <location>
        <begin position="291"/>
        <end position="417"/>
    </location>
</feature>
<dbReference type="STRING" id="1127134.NOCYR_0899"/>
<dbReference type="eggNOG" id="ENOG5032HB7">
    <property type="taxonomic scope" value="Bacteria"/>
</dbReference>
<dbReference type="AlphaFoldDB" id="H6R0T6"/>
<dbReference type="Proteomes" id="UP000008190">
    <property type="component" value="Chromosome"/>
</dbReference>
<name>H6R0T6_NOCCG</name>
<evidence type="ECO:0000313" key="3">
    <source>
        <dbReference type="EMBL" id="CCF61710.1"/>
    </source>
</evidence>
<evidence type="ECO:0000259" key="1">
    <source>
        <dbReference type="Pfam" id="PF24088"/>
    </source>
</evidence>
<dbReference type="EMBL" id="FO082843">
    <property type="protein sequence ID" value="CCF61710.1"/>
    <property type="molecule type" value="Genomic_DNA"/>
</dbReference>
<organism evidence="3 4">
    <name type="scientific">Nocardia cyriacigeorgica (strain GUH-2)</name>
    <dbReference type="NCBI Taxonomy" id="1127134"/>
    <lineage>
        <taxon>Bacteria</taxon>
        <taxon>Bacillati</taxon>
        <taxon>Actinomycetota</taxon>
        <taxon>Actinomycetes</taxon>
        <taxon>Mycobacteriales</taxon>
        <taxon>Nocardiaceae</taxon>
        <taxon>Nocardia</taxon>
    </lineage>
</organism>
<keyword evidence="4" id="KW-1185">Reference proteome</keyword>
<reference evidence="3 4" key="1">
    <citation type="journal article" date="2012" name="J. Bacteriol.">
        <title>Genome sequence of the human- and animal-pathogenic strain Nocardia cyriacigeorgica GUH-2.</title>
        <authorList>
            <person name="Zoropogui A."/>
            <person name="Pujic P."/>
            <person name="Normand P."/>
            <person name="Barbe V."/>
            <person name="Beaman B."/>
            <person name="Beaman L."/>
            <person name="Boiron P."/>
            <person name="Colinon C."/>
            <person name="Deredjian A."/>
            <person name="Graindorge A."/>
            <person name="Mangenot S."/>
            <person name="Nazaret S."/>
            <person name="Neto M."/>
            <person name="Petit S."/>
            <person name="Roche D."/>
            <person name="Vallenet D."/>
            <person name="Rodriguez-Nava V."/>
            <person name="Richard Y."/>
            <person name="Cournoyer B."/>
            <person name="Blaha D."/>
        </authorList>
    </citation>
    <scope>NUCLEOTIDE SEQUENCE [LARGE SCALE GENOMIC DNA]</scope>
    <source>
        <strain evidence="3 4">GUH-2</strain>
    </source>
</reference>
<dbReference type="KEGG" id="ncy:NOCYR_0899"/>
<evidence type="ECO:0000313" key="4">
    <source>
        <dbReference type="Proteomes" id="UP000008190"/>
    </source>
</evidence>
<proteinExistence type="predicted"/>
<evidence type="ECO:0000259" key="2">
    <source>
        <dbReference type="Pfam" id="PF24092"/>
    </source>
</evidence>
<dbReference type="Pfam" id="PF24088">
    <property type="entry name" value="DUF7373"/>
    <property type="match status" value="1"/>
</dbReference>
<dbReference type="InterPro" id="IPR055797">
    <property type="entry name" value="DUF7373"/>
</dbReference>
<sequence length="419" mass="45533">MNTFNGSSRLRRAATAVVLGLLGTTVLGCGDIVSGTSVPAEIDVRNLDTGTYPTLPVDAHDDPIRAPFYDMRQVAGMRLADYTATADEIDPALKYTLESDVSFDPIDTEFEEIGTDLGEIAQSNHYLYAFTSGGSSAPVYIDQSSGRWPIKRDRGATSLTSLILQFPDDAAAERAATQIHDRDLAKFVEKNKPVTLAKYPGARSHWNPESPFLRSTIAHGSYVVVYQVSTPTNDLGALSSLTERAYDVQLPLLDQLPPITDIQVLSLPWDTDRLVVRAMDPSNTGKPSLGDTTLNVGLRGQLHVAPDRMTARTSYTAMSATRFGTAGESIVVRTESYDSARKAVTDKLFPFATVRAADPVPNIPDSACAVTAEKFGHARFERFVCVVAYHNYVGIVNSDQLIDVHQRAAAQYSILANGR</sequence>
<dbReference type="InterPro" id="IPR056463">
    <property type="entry name" value="DUF7373_C"/>
</dbReference>